<dbReference type="AlphaFoldDB" id="B8B9M3"/>
<evidence type="ECO:0000313" key="2">
    <source>
        <dbReference type="Proteomes" id="UP000007015"/>
    </source>
</evidence>
<proteinExistence type="predicted"/>
<evidence type="ECO:0000313" key="1">
    <source>
        <dbReference type="EMBL" id="EEC84048.1"/>
    </source>
</evidence>
<organism evidence="1 2">
    <name type="scientific">Oryza sativa subsp. indica</name>
    <name type="common">Rice</name>
    <dbReference type="NCBI Taxonomy" id="39946"/>
    <lineage>
        <taxon>Eukaryota</taxon>
        <taxon>Viridiplantae</taxon>
        <taxon>Streptophyta</taxon>
        <taxon>Embryophyta</taxon>
        <taxon>Tracheophyta</taxon>
        <taxon>Spermatophyta</taxon>
        <taxon>Magnoliopsida</taxon>
        <taxon>Liliopsida</taxon>
        <taxon>Poales</taxon>
        <taxon>Poaceae</taxon>
        <taxon>BOP clade</taxon>
        <taxon>Oryzoideae</taxon>
        <taxon>Oryzeae</taxon>
        <taxon>Oryzinae</taxon>
        <taxon>Oryza</taxon>
        <taxon>Oryza sativa</taxon>
    </lineage>
</organism>
<dbReference type="Gramene" id="BGIOSGA029212-TA">
    <property type="protein sequence ID" value="BGIOSGA029212-PA"/>
    <property type="gene ID" value="BGIOSGA029212"/>
</dbReference>
<protein>
    <submittedName>
        <fullName evidence="1">Uncharacterized protein</fullName>
    </submittedName>
</protein>
<name>B8B9M3_ORYSI</name>
<keyword evidence="2" id="KW-1185">Reference proteome</keyword>
<dbReference type="HOGENOM" id="CLU_3176274_0_0_1"/>
<gene>
    <name evidence="1" type="ORF">OsI_30312</name>
</gene>
<sequence>MKWKLLSMVTLLTIAQIKVFLSLSKLQGKAMYAMGLIALQNKFLRAW</sequence>
<dbReference type="EMBL" id="CM000133">
    <property type="protein sequence ID" value="EEC84048.1"/>
    <property type="molecule type" value="Genomic_DNA"/>
</dbReference>
<dbReference type="Proteomes" id="UP000007015">
    <property type="component" value="Chromosome 8"/>
</dbReference>
<reference evidence="1 2" key="1">
    <citation type="journal article" date="2005" name="PLoS Biol.">
        <title>The genomes of Oryza sativa: a history of duplications.</title>
        <authorList>
            <person name="Yu J."/>
            <person name="Wang J."/>
            <person name="Lin W."/>
            <person name="Li S."/>
            <person name="Li H."/>
            <person name="Zhou J."/>
            <person name="Ni P."/>
            <person name="Dong W."/>
            <person name="Hu S."/>
            <person name="Zeng C."/>
            <person name="Zhang J."/>
            <person name="Zhang Y."/>
            <person name="Li R."/>
            <person name="Xu Z."/>
            <person name="Li S."/>
            <person name="Li X."/>
            <person name="Zheng H."/>
            <person name="Cong L."/>
            <person name="Lin L."/>
            <person name="Yin J."/>
            <person name="Geng J."/>
            <person name="Li G."/>
            <person name="Shi J."/>
            <person name="Liu J."/>
            <person name="Lv H."/>
            <person name="Li J."/>
            <person name="Wang J."/>
            <person name="Deng Y."/>
            <person name="Ran L."/>
            <person name="Shi X."/>
            <person name="Wang X."/>
            <person name="Wu Q."/>
            <person name="Li C."/>
            <person name="Ren X."/>
            <person name="Wang J."/>
            <person name="Wang X."/>
            <person name="Li D."/>
            <person name="Liu D."/>
            <person name="Zhang X."/>
            <person name="Ji Z."/>
            <person name="Zhao W."/>
            <person name="Sun Y."/>
            <person name="Zhang Z."/>
            <person name="Bao J."/>
            <person name="Han Y."/>
            <person name="Dong L."/>
            <person name="Ji J."/>
            <person name="Chen P."/>
            <person name="Wu S."/>
            <person name="Liu J."/>
            <person name="Xiao Y."/>
            <person name="Bu D."/>
            <person name="Tan J."/>
            <person name="Yang L."/>
            <person name="Ye C."/>
            <person name="Zhang J."/>
            <person name="Xu J."/>
            <person name="Zhou Y."/>
            <person name="Yu Y."/>
            <person name="Zhang B."/>
            <person name="Zhuang S."/>
            <person name="Wei H."/>
            <person name="Liu B."/>
            <person name="Lei M."/>
            <person name="Yu H."/>
            <person name="Li Y."/>
            <person name="Xu H."/>
            <person name="Wei S."/>
            <person name="He X."/>
            <person name="Fang L."/>
            <person name="Zhang Z."/>
            <person name="Zhang Y."/>
            <person name="Huang X."/>
            <person name="Su Z."/>
            <person name="Tong W."/>
            <person name="Li J."/>
            <person name="Tong Z."/>
            <person name="Li S."/>
            <person name="Ye J."/>
            <person name="Wang L."/>
            <person name="Fang L."/>
            <person name="Lei T."/>
            <person name="Chen C."/>
            <person name="Chen H."/>
            <person name="Xu Z."/>
            <person name="Li H."/>
            <person name="Huang H."/>
            <person name="Zhang F."/>
            <person name="Xu H."/>
            <person name="Li N."/>
            <person name="Zhao C."/>
            <person name="Li S."/>
            <person name="Dong L."/>
            <person name="Huang Y."/>
            <person name="Li L."/>
            <person name="Xi Y."/>
            <person name="Qi Q."/>
            <person name="Li W."/>
            <person name="Zhang B."/>
            <person name="Hu W."/>
            <person name="Zhang Y."/>
            <person name="Tian X."/>
            <person name="Jiao Y."/>
            <person name="Liang X."/>
            <person name="Jin J."/>
            <person name="Gao L."/>
            <person name="Zheng W."/>
            <person name="Hao B."/>
            <person name="Liu S."/>
            <person name="Wang W."/>
            <person name="Yuan L."/>
            <person name="Cao M."/>
            <person name="McDermott J."/>
            <person name="Samudrala R."/>
            <person name="Wang J."/>
            <person name="Wong G.K."/>
            <person name="Yang H."/>
        </authorList>
    </citation>
    <scope>NUCLEOTIDE SEQUENCE [LARGE SCALE GENOMIC DNA]</scope>
    <source>
        <strain evidence="2">cv. 93-11</strain>
    </source>
</reference>
<accession>B8B9M3</accession>